<evidence type="ECO:0000256" key="2">
    <source>
        <dbReference type="SAM" id="SignalP"/>
    </source>
</evidence>
<dbReference type="Gene3D" id="2.60.120.200">
    <property type="match status" value="1"/>
</dbReference>
<dbReference type="NCBIfam" id="TIGR04183">
    <property type="entry name" value="Por_Secre_tail"/>
    <property type="match status" value="1"/>
</dbReference>
<dbReference type="Pfam" id="PF18962">
    <property type="entry name" value="Por_Secre_tail"/>
    <property type="match status" value="1"/>
</dbReference>
<dbReference type="RefSeq" id="WP_379791165.1">
    <property type="nucleotide sequence ID" value="NZ_JBHSQB010000005.1"/>
</dbReference>
<evidence type="ECO:0000313" key="5">
    <source>
        <dbReference type="Proteomes" id="UP001596287"/>
    </source>
</evidence>
<dbReference type="InterPro" id="IPR026444">
    <property type="entry name" value="Secre_tail"/>
</dbReference>
<sequence>MKILKISLLFLTQISLAQVTLSADGSGNTYELINSVLAPGYDVTETPDCVHNGFGRHIEEVWDAQLNKYVFKFHIHVSPDNDRCIKFDRQRNEIKTYNQSPDNLIGTYGETVIYKWKFKLDAGFQPSNKFTHIHQIKAYGGPHESIPVVSLIPRGGSNQKLQVMHSDSLVSNEVASASLSSFKGNWVEVTETITYAENGKYAITIKKVSDNVTLINYTNNNIRTWRDNADGIRPKWGIYRSLLSQEQLRDEEILFADFSIQELATTALSVKDNQEEVAFVFPNPVKDTLNFNKQRQFEYVTIIDIQGKKVYEKKDSSMSSIDVSNLEEGTYILKFKTDKKSFTERFIKKK</sequence>
<comment type="caution">
    <text evidence="4">The sequence shown here is derived from an EMBL/GenBank/DDBJ whole genome shotgun (WGS) entry which is preliminary data.</text>
</comment>
<name>A0ABW1PMX6_9FLAO</name>
<proteinExistence type="predicted"/>
<keyword evidence="5" id="KW-1185">Reference proteome</keyword>
<dbReference type="EMBL" id="JBHSQB010000005">
    <property type="protein sequence ID" value="MFC6096296.1"/>
    <property type="molecule type" value="Genomic_DNA"/>
</dbReference>
<evidence type="ECO:0000313" key="4">
    <source>
        <dbReference type="EMBL" id="MFC6096296.1"/>
    </source>
</evidence>
<feature type="chain" id="PRO_5046399999" evidence="2">
    <location>
        <begin position="18"/>
        <end position="350"/>
    </location>
</feature>
<accession>A0ABW1PMX6</accession>
<protein>
    <submittedName>
        <fullName evidence="4">T9SS type A sorting domain-containing protein</fullName>
    </submittedName>
</protein>
<evidence type="ECO:0000256" key="1">
    <source>
        <dbReference type="ARBA" id="ARBA00022729"/>
    </source>
</evidence>
<evidence type="ECO:0000259" key="3">
    <source>
        <dbReference type="Pfam" id="PF18962"/>
    </source>
</evidence>
<keyword evidence="1 2" id="KW-0732">Signal</keyword>
<dbReference type="Gene3D" id="2.60.40.3080">
    <property type="match status" value="1"/>
</dbReference>
<feature type="domain" description="Secretion system C-terminal sorting" evidence="3">
    <location>
        <begin position="280"/>
        <end position="347"/>
    </location>
</feature>
<dbReference type="Proteomes" id="UP001596287">
    <property type="component" value="Unassembled WGS sequence"/>
</dbReference>
<dbReference type="Pfam" id="PF14099">
    <property type="entry name" value="Polysacc_lyase"/>
    <property type="match status" value="1"/>
</dbReference>
<gene>
    <name evidence="4" type="ORF">ACFPVY_06515</name>
</gene>
<reference evidence="5" key="1">
    <citation type="journal article" date="2019" name="Int. J. Syst. Evol. Microbiol.">
        <title>The Global Catalogue of Microorganisms (GCM) 10K type strain sequencing project: providing services to taxonomists for standard genome sequencing and annotation.</title>
        <authorList>
            <consortium name="The Broad Institute Genomics Platform"/>
            <consortium name="The Broad Institute Genome Sequencing Center for Infectious Disease"/>
            <person name="Wu L."/>
            <person name="Ma J."/>
        </authorList>
    </citation>
    <scope>NUCLEOTIDE SEQUENCE [LARGE SCALE GENOMIC DNA]</scope>
    <source>
        <strain evidence="5">CCUG 49679</strain>
    </source>
</reference>
<organism evidence="4 5">
    <name type="scientific">Flavobacterium qiangtangense</name>
    <dbReference type="NCBI Taxonomy" id="1442595"/>
    <lineage>
        <taxon>Bacteria</taxon>
        <taxon>Pseudomonadati</taxon>
        <taxon>Bacteroidota</taxon>
        <taxon>Flavobacteriia</taxon>
        <taxon>Flavobacteriales</taxon>
        <taxon>Flavobacteriaceae</taxon>
        <taxon>Flavobacterium</taxon>
    </lineage>
</organism>
<feature type="signal peptide" evidence="2">
    <location>
        <begin position="1"/>
        <end position="17"/>
    </location>
</feature>
<dbReference type="InterPro" id="IPR025975">
    <property type="entry name" value="Polysacc_lyase"/>
</dbReference>